<dbReference type="SUPFAM" id="SSF51206">
    <property type="entry name" value="cAMP-binding domain-like"/>
    <property type="match status" value="1"/>
</dbReference>
<evidence type="ECO:0000313" key="2">
    <source>
        <dbReference type="EMBL" id="ALO43550.1"/>
    </source>
</evidence>
<name>A0A0S2K645_9GAMM</name>
<dbReference type="PATRIC" id="fig|161398.10.peg.3128"/>
<accession>A0A0S2K645</accession>
<protein>
    <recommendedName>
        <fullName evidence="1">Cyclic nucleotide-binding domain-containing protein</fullName>
    </recommendedName>
</protein>
<reference evidence="3" key="1">
    <citation type="submission" date="2015-11" db="EMBL/GenBank/DDBJ databases">
        <authorList>
            <person name="Kim K.M."/>
        </authorList>
    </citation>
    <scope>NUCLEOTIDE SEQUENCE [LARGE SCALE GENOMIC DNA]</scope>
    <source>
        <strain evidence="3">KCTC 12086</strain>
    </source>
</reference>
<dbReference type="CDD" id="cd00038">
    <property type="entry name" value="CAP_ED"/>
    <property type="match status" value="1"/>
</dbReference>
<dbReference type="EMBL" id="CP013187">
    <property type="protein sequence ID" value="ALO43550.1"/>
    <property type="molecule type" value="Genomic_DNA"/>
</dbReference>
<sequence length="152" mass="17456">MKLLEHVPLIKQLEIINRLPFFSDFTLAERQVLLESFSHLYLVQKDKHAFRRFEKDNRLFIILSGELAIFKKEELSQLGKVGPGEFIGEGAFICKREHSTNAKALSDSILLTITPEALTRLPSVIREKIKDKIIEGMGQRIAKLNSYIEESM</sequence>
<keyword evidence="3" id="KW-1185">Reference proteome</keyword>
<dbReference type="AlphaFoldDB" id="A0A0S2K645"/>
<dbReference type="PROSITE" id="PS50042">
    <property type="entry name" value="CNMP_BINDING_3"/>
    <property type="match status" value="1"/>
</dbReference>
<dbReference type="KEGG" id="pphe:PP2015_3070"/>
<dbReference type="InterPro" id="IPR000595">
    <property type="entry name" value="cNMP-bd_dom"/>
</dbReference>
<proteinExistence type="predicted"/>
<dbReference type="InterPro" id="IPR014710">
    <property type="entry name" value="RmlC-like_jellyroll"/>
</dbReference>
<gene>
    <name evidence="2" type="ORF">PP2015_3070</name>
</gene>
<evidence type="ECO:0000259" key="1">
    <source>
        <dbReference type="PROSITE" id="PS50042"/>
    </source>
</evidence>
<dbReference type="OrthoDB" id="5241243at2"/>
<organism evidence="2 3">
    <name type="scientific">Pseudoalteromonas phenolica</name>
    <dbReference type="NCBI Taxonomy" id="161398"/>
    <lineage>
        <taxon>Bacteria</taxon>
        <taxon>Pseudomonadati</taxon>
        <taxon>Pseudomonadota</taxon>
        <taxon>Gammaproteobacteria</taxon>
        <taxon>Alteromonadales</taxon>
        <taxon>Pseudoalteromonadaceae</taxon>
        <taxon>Pseudoalteromonas</taxon>
    </lineage>
</organism>
<dbReference type="Pfam" id="PF00027">
    <property type="entry name" value="cNMP_binding"/>
    <property type="match status" value="1"/>
</dbReference>
<dbReference type="STRING" id="161398.PP2015_3070"/>
<dbReference type="Gene3D" id="2.60.120.10">
    <property type="entry name" value="Jelly Rolls"/>
    <property type="match status" value="1"/>
</dbReference>
<dbReference type="Proteomes" id="UP000061457">
    <property type="component" value="Chromosome I"/>
</dbReference>
<dbReference type="RefSeq" id="WP_058031205.1">
    <property type="nucleotide sequence ID" value="NZ_CP013187.1"/>
</dbReference>
<dbReference type="InterPro" id="IPR018490">
    <property type="entry name" value="cNMP-bd_dom_sf"/>
</dbReference>
<feature type="domain" description="Cyclic nucleotide-binding" evidence="1">
    <location>
        <begin position="21"/>
        <end position="121"/>
    </location>
</feature>
<evidence type="ECO:0000313" key="3">
    <source>
        <dbReference type="Proteomes" id="UP000061457"/>
    </source>
</evidence>